<evidence type="ECO:0000256" key="1">
    <source>
        <dbReference type="SAM" id="MobiDB-lite"/>
    </source>
</evidence>
<feature type="compositionally biased region" description="Basic residues" evidence="1">
    <location>
        <begin position="475"/>
        <end position="491"/>
    </location>
</feature>
<feature type="compositionally biased region" description="Polar residues" evidence="1">
    <location>
        <begin position="460"/>
        <end position="473"/>
    </location>
</feature>
<feature type="compositionally biased region" description="Polar residues" evidence="1">
    <location>
        <begin position="48"/>
        <end position="66"/>
    </location>
</feature>
<feature type="region of interest" description="Disordered" evidence="1">
    <location>
        <begin position="245"/>
        <end position="282"/>
    </location>
</feature>
<evidence type="ECO:0000313" key="3">
    <source>
        <dbReference type="Proteomes" id="UP000250043"/>
    </source>
</evidence>
<keyword evidence="3" id="KW-1185">Reference proteome</keyword>
<evidence type="ECO:0000313" key="2">
    <source>
        <dbReference type="EMBL" id="OCH95340.1"/>
    </source>
</evidence>
<feature type="compositionally biased region" description="Polar residues" evidence="1">
    <location>
        <begin position="315"/>
        <end position="324"/>
    </location>
</feature>
<proteinExistence type="predicted"/>
<feature type="region of interest" description="Disordered" evidence="1">
    <location>
        <begin position="146"/>
        <end position="180"/>
    </location>
</feature>
<organism evidence="2 3">
    <name type="scientific">Obba rivulosa</name>
    <dbReference type="NCBI Taxonomy" id="1052685"/>
    <lineage>
        <taxon>Eukaryota</taxon>
        <taxon>Fungi</taxon>
        <taxon>Dikarya</taxon>
        <taxon>Basidiomycota</taxon>
        <taxon>Agaricomycotina</taxon>
        <taxon>Agaricomycetes</taxon>
        <taxon>Polyporales</taxon>
        <taxon>Gelatoporiaceae</taxon>
        <taxon>Obba</taxon>
    </lineage>
</organism>
<feature type="compositionally biased region" description="Polar residues" evidence="1">
    <location>
        <begin position="20"/>
        <end position="35"/>
    </location>
</feature>
<sequence length="524" mass="56883">MQGRPSAAVAPLSVSIPQAPLSNPRSSQLSNISSPHTPPNKLSPLPLFSSNANNRKSTDSWNSSNYDGDDTEWEWTPEQTRFLSRTLDALPAHLLTPFNGPVPPSNLLDKIARNVSQAKGPLEWPHSVRATRAKIVELARLRAKEAANGTDSDTIAEEECSDSRDVLQQTTNTGPRRPLYRQSSMDFMQTAKQDLKDNDSISRLSRRLQRTECMIQHPYAYSSSHLSSPRLDLPDRAPFLASMITSTPSSSTLNSSISGSRLPRLRRSQSSMSNSSDSYVAPAVDPRVQRIKRTESFGGALLYGPGSLKRAPSFGATSRRSSGAMSIDLNGKESDVTSSDEEEKLRSIKAKRARVKAISPTPPASPTIAFEKPQTPRKAPAQPPRTPVKAAADSPRRILRPRANLQRNPSILGPELPQAQPVVEIPASPRPPTRSGGHRARKTPKTIECPGPITNPAPTPSQNSPVTTQTPQSKGLRRVKGSKLPQRHLARKISFGSLKTPQDEENTGPGLGAGFGLGSAFQMQ</sequence>
<dbReference type="OrthoDB" id="433738at2759"/>
<name>A0A8E2DT60_9APHY</name>
<dbReference type="AlphaFoldDB" id="A0A8E2DT60"/>
<dbReference type="Proteomes" id="UP000250043">
    <property type="component" value="Unassembled WGS sequence"/>
</dbReference>
<feature type="region of interest" description="Disordered" evidence="1">
    <location>
        <begin position="308"/>
        <end position="524"/>
    </location>
</feature>
<feature type="compositionally biased region" description="Low complexity" evidence="1">
    <location>
        <begin position="245"/>
        <end position="278"/>
    </location>
</feature>
<feature type="region of interest" description="Disordered" evidence="1">
    <location>
        <begin position="1"/>
        <end position="73"/>
    </location>
</feature>
<protein>
    <submittedName>
        <fullName evidence="2">Uncharacterized protein</fullName>
    </submittedName>
</protein>
<dbReference type="EMBL" id="KV722336">
    <property type="protein sequence ID" value="OCH95340.1"/>
    <property type="molecule type" value="Genomic_DNA"/>
</dbReference>
<gene>
    <name evidence="2" type="ORF">OBBRIDRAFT_573012</name>
</gene>
<reference evidence="2 3" key="1">
    <citation type="submission" date="2016-07" db="EMBL/GenBank/DDBJ databases">
        <title>Draft genome of the white-rot fungus Obba rivulosa 3A-2.</title>
        <authorList>
            <consortium name="DOE Joint Genome Institute"/>
            <person name="Miettinen O."/>
            <person name="Riley R."/>
            <person name="Acob R."/>
            <person name="Barry K."/>
            <person name="Cullen D."/>
            <person name="De Vries R."/>
            <person name="Hainaut M."/>
            <person name="Hatakka A."/>
            <person name="Henrissat B."/>
            <person name="Hilden K."/>
            <person name="Kuo R."/>
            <person name="Labutti K."/>
            <person name="Lipzen A."/>
            <person name="Makela M.R."/>
            <person name="Sandor L."/>
            <person name="Spatafora J.W."/>
            <person name="Grigoriev I.V."/>
            <person name="Hibbett D.S."/>
        </authorList>
    </citation>
    <scope>NUCLEOTIDE SEQUENCE [LARGE SCALE GENOMIC DNA]</scope>
    <source>
        <strain evidence="2 3">3A-2</strain>
    </source>
</reference>
<accession>A0A8E2DT60</accession>